<evidence type="ECO:0000313" key="4">
    <source>
        <dbReference type="Proteomes" id="UP000198873"/>
    </source>
</evidence>
<dbReference type="PANTHER" id="PTHR35526">
    <property type="entry name" value="ANTI-SIGMA-F FACTOR RSBW-RELATED"/>
    <property type="match status" value="1"/>
</dbReference>
<dbReference type="InterPro" id="IPR050267">
    <property type="entry name" value="Anti-sigma-factor_SerPK"/>
</dbReference>
<dbReference type="CDD" id="cd16936">
    <property type="entry name" value="HATPase_RsbW-like"/>
    <property type="match status" value="1"/>
</dbReference>
<accession>A0A1I6TFR4</accession>
<dbReference type="AlphaFoldDB" id="A0A1I6TFR4"/>
<feature type="domain" description="Histidine kinase/HSP90-like ATPase" evidence="2">
    <location>
        <begin position="33"/>
        <end position="145"/>
    </location>
</feature>
<dbReference type="PANTHER" id="PTHR35526:SF3">
    <property type="entry name" value="ANTI-SIGMA-F FACTOR RSBW"/>
    <property type="match status" value="1"/>
</dbReference>
<protein>
    <submittedName>
        <fullName evidence="3">Histidine kinase-like ATPase domain-containing protein</fullName>
    </submittedName>
</protein>
<dbReference type="Pfam" id="PF13581">
    <property type="entry name" value="HATPase_c_2"/>
    <property type="match status" value="1"/>
</dbReference>
<proteinExistence type="predicted"/>
<keyword evidence="3" id="KW-0418">Kinase</keyword>
<dbReference type="Proteomes" id="UP000198873">
    <property type="component" value="Unassembled WGS sequence"/>
</dbReference>
<dbReference type="RefSeq" id="WP_019436240.1">
    <property type="nucleotide sequence ID" value="NZ_FPAB01000004.1"/>
</dbReference>
<evidence type="ECO:0000256" key="1">
    <source>
        <dbReference type="ARBA" id="ARBA00022527"/>
    </source>
</evidence>
<gene>
    <name evidence="3" type="ORF">SAMN05444716_104622</name>
</gene>
<dbReference type="InterPro" id="IPR003594">
    <property type="entry name" value="HATPase_dom"/>
</dbReference>
<organism evidence="3 4">
    <name type="scientific">Streptomyces harbinensis</name>
    <dbReference type="NCBI Taxonomy" id="1176198"/>
    <lineage>
        <taxon>Bacteria</taxon>
        <taxon>Bacillati</taxon>
        <taxon>Actinomycetota</taxon>
        <taxon>Actinomycetes</taxon>
        <taxon>Kitasatosporales</taxon>
        <taxon>Streptomycetaceae</taxon>
        <taxon>Streptomyces</taxon>
    </lineage>
</organism>
<reference evidence="4" key="1">
    <citation type="submission" date="2016-10" db="EMBL/GenBank/DDBJ databases">
        <authorList>
            <person name="Varghese N."/>
            <person name="Submissions S."/>
        </authorList>
    </citation>
    <scope>NUCLEOTIDE SEQUENCE [LARGE SCALE GENOMIC DNA]</scope>
    <source>
        <strain evidence="4">CGMCC 4.7047</strain>
    </source>
</reference>
<keyword evidence="4" id="KW-1185">Reference proteome</keyword>
<dbReference type="EMBL" id="FPAB01000004">
    <property type="protein sequence ID" value="SFS88023.1"/>
    <property type="molecule type" value="Genomic_DNA"/>
</dbReference>
<evidence type="ECO:0000313" key="3">
    <source>
        <dbReference type="EMBL" id="SFS88023.1"/>
    </source>
</evidence>
<dbReference type="Gene3D" id="3.30.565.10">
    <property type="entry name" value="Histidine kinase-like ATPase, C-terminal domain"/>
    <property type="match status" value="1"/>
</dbReference>
<dbReference type="GO" id="GO:0004674">
    <property type="term" value="F:protein serine/threonine kinase activity"/>
    <property type="evidence" value="ECO:0007669"/>
    <property type="project" value="UniProtKB-KW"/>
</dbReference>
<keyword evidence="1" id="KW-0723">Serine/threonine-protein kinase</keyword>
<sequence length="148" mass="16123">MGNDTTPVLDVLGPSFPALGTRSVAGSGTLALPDRPESVRSARDFTRSTLGFWRLGEQYDAVSLVVSELVTNALRYGRPAVELELTRGSHRLVCAVRDASPRAPRLGEPDENAESGRGLQLVECFSDGWGWRHRTESGGKVVWAVFRI</sequence>
<dbReference type="InterPro" id="IPR036890">
    <property type="entry name" value="HATPase_C_sf"/>
</dbReference>
<dbReference type="STRING" id="1176198.SAMN05444716_104622"/>
<name>A0A1I6TFR4_9ACTN</name>
<dbReference type="SUPFAM" id="SSF55874">
    <property type="entry name" value="ATPase domain of HSP90 chaperone/DNA topoisomerase II/histidine kinase"/>
    <property type="match status" value="1"/>
</dbReference>
<keyword evidence="3" id="KW-0808">Transferase</keyword>
<evidence type="ECO:0000259" key="2">
    <source>
        <dbReference type="Pfam" id="PF13581"/>
    </source>
</evidence>